<reference evidence="2" key="1">
    <citation type="submission" date="2017-01" db="EMBL/GenBank/DDBJ databases">
        <authorList>
            <person name="Varghese N."/>
            <person name="Submissions S."/>
        </authorList>
    </citation>
    <scope>NUCLEOTIDE SEQUENCE [LARGE SCALE GENOMIC DNA]</scope>
    <source>
        <strain evidence="2">3bp</strain>
    </source>
</reference>
<accession>A0A1N6W208</accession>
<evidence type="ECO:0000313" key="1">
    <source>
        <dbReference type="EMBL" id="SIQ84157.1"/>
    </source>
</evidence>
<dbReference type="AlphaFoldDB" id="A0A1N6W208"/>
<organism evidence="1 2">
    <name type="scientific">Cellulosimicrobium aquatile</name>
    <dbReference type="NCBI Taxonomy" id="1612203"/>
    <lineage>
        <taxon>Bacteria</taxon>
        <taxon>Bacillati</taxon>
        <taxon>Actinomycetota</taxon>
        <taxon>Actinomycetes</taxon>
        <taxon>Micrococcales</taxon>
        <taxon>Promicromonosporaceae</taxon>
        <taxon>Cellulosimicrobium</taxon>
    </lineage>
</organism>
<name>A0A1N6W208_9MICO</name>
<keyword evidence="2" id="KW-1185">Reference proteome</keyword>
<evidence type="ECO:0000313" key="2">
    <source>
        <dbReference type="Proteomes" id="UP000186235"/>
    </source>
</evidence>
<dbReference type="EMBL" id="FTMI01000009">
    <property type="protein sequence ID" value="SIQ84157.1"/>
    <property type="molecule type" value="Genomic_DNA"/>
</dbReference>
<sequence>MGLVTGVIATLGVTSAQDAAEERAEADAAAAAEAAEQAVLKDAMAACGIDDGEPGIRVGDAGRTLTVDHQGDDDLEGASSEDLFCIVEALDTPSSVVSHMEQTTSMDGRQTESWENVTVSWSYHPDRGMDSVFTVE</sequence>
<gene>
    <name evidence="1" type="ORF">SAMN05518682_3788</name>
</gene>
<dbReference type="Proteomes" id="UP000186235">
    <property type="component" value="Unassembled WGS sequence"/>
</dbReference>
<protein>
    <submittedName>
        <fullName evidence="1">Uncharacterized protein</fullName>
    </submittedName>
</protein>
<proteinExistence type="predicted"/>